<gene>
    <name evidence="3" type="ORF">Q5E86_03870</name>
</gene>
<dbReference type="InterPro" id="IPR051220">
    <property type="entry name" value="TFA_Chaperone"/>
</dbReference>
<feature type="region of interest" description="Disordered" evidence="2">
    <location>
        <begin position="21"/>
        <end position="43"/>
    </location>
</feature>
<dbReference type="InterPro" id="IPR003458">
    <property type="entry name" value="Phage_T4_Gp38_tail_assem"/>
</dbReference>
<reference evidence="3" key="2">
    <citation type="journal article" date="2024" name="Int. J. Antimicrob. Agents">
        <title>Identification of a novel Providencia species showing multi-drug-resistant in three patients with hospital-acquired infection.</title>
        <authorList>
            <person name="Yang W."/>
            <person name="Chen J."/>
            <person name="Yang F."/>
            <person name="Ji P."/>
            <person name="Shen S."/>
            <person name="Yin D."/>
            <person name="Hu F."/>
        </authorList>
    </citation>
    <scope>NUCLEOTIDE SEQUENCE</scope>
    <source>
        <strain evidence="3">CRE-138-0111</strain>
    </source>
</reference>
<keyword evidence="4" id="KW-1185">Reference proteome</keyword>
<evidence type="ECO:0000313" key="4">
    <source>
        <dbReference type="Proteomes" id="UP001176478"/>
    </source>
</evidence>
<dbReference type="PANTHER" id="PTHR34413">
    <property type="entry name" value="PROPHAGE TAIL FIBER ASSEMBLY PROTEIN HOMOLOG TFAE-RELATED-RELATED"/>
    <property type="match status" value="1"/>
</dbReference>
<feature type="coiled-coil region" evidence="1">
    <location>
        <begin position="55"/>
        <end position="82"/>
    </location>
</feature>
<accession>A0ABT9ALR1</accession>
<proteinExistence type="predicted"/>
<protein>
    <submittedName>
        <fullName evidence="3">Tail fiber assembly protein</fullName>
    </submittedName>
</protein>
<dbReference type="Pfam" id="PF02413">
    <property type="entry name" value="Caudo_TAP"/>
    <property type="match status" value="1"/>
</dbReference>
<evidence type="ECO:0000256" key="2">
    <source>
        <dbReference type="SAM" id="MobiDB-lite"/>
    </source>
</evidence>
<dbReference type="Proteomes" id="UP001176478">
    <property type="component" value="Unassembled WGS sequence"/>
</dbReference>
<organism evidence="3 4">
    <name type="scientific">Providencia huashanensis</name>
    <dbReference type="NCBI Taxonomy" id="3037798"/>
    <lineage>
        <taxon>Bacteria</taxon>
        <taxon>Pseudomonadati</taxon>
        <taxon>Pseudomonadota</taxon>
        <taxon>Gammaproteobacteria</taxon>
        <taxon>Enterobacterales</taxon>
        <taxon>Morganellaceae</taxon>
        <taxon>Providencia</taxon>
    </lineage>
</organism>
<comment type="caution">
    <text evidence="3">The sequence shown here is derived from an EMBL/GenBank/DDBJ whole genome shotgun (WGS) entry which is preliminary data.</text>
</comment>
<evidence type="ECO:0000256" key="1">
    <source>
        <dbReference type="SAM" id="Coils"/>
    </source>
</evidence>
<sequence>MEPAFLQASSNYQQASLDLSSAQSLLDSTTRENDDNDNEGDGTAKEEINALNLLVNAKAEAFNNAQDELSAIEAEYQPLKDEFDAILPVFFDIRDNLKILKKMTPKEVDAHLNPPISKEQLIAETEQHKQLLLAEANNAIAPLQDAVDLEIATDEEMAQLTAWKKYRVLLNRVDTSTAPNIEWPEKPSARWFT</sequence>
<keyword evidence="1" id="KW-0175">Coiled coil</keyword>
<dbReference type="PANTHER" id="PTHR34413:SF2">
    <property type="entry name" value="PROPHAGE TAIL FIBER ASSEMBLY PROTEIN HOMOLOG TFAE-RELATED"/>
    <property type="match status" value="1"/>
</dbReference>
<name>A0ABT9ALR1_9GAMM</name>
<evidence type="ECO:0000313" key="3">
    <source>
        <dbReference type="EMBL" id="MDO7855526.1"/>
    </source>
</evidence>
<dbReference type="EMBL" id="JAUQTG010000001">
    <property type="protein sequence ID" value="MDO7855526.1"/>
    <property type="molecule type" value="Genomic_DNA"/>
</dbReference>
<reference evidence="3" key="1">
    <citation type="submission" date="2023-07" db="EMBL/GenBank/DDBJ databases">
        <authorList>
            <person name="Yang W."/>
            <person name="Chen J."/>
            <person name="Ji P."/>
            <person name="Hu F."/>
        </authorList>
    </citation>
    <scope>NUCLEOTIDE SEQUENCE</scope>
    <source>
        <strain evidence="3">CRE-138-0111</strain>
    </source>
</reference>